<dbReference type="AlphaFoldDB" id="A0A450XDY9"/>
<name>A0A450XDY9_9GAMM</name>
<organism evidence="2">
    <name type="scientific">Candidatus Kentrum sp. MB</name>
    <dbReference type="NCBI Taxonomy" id="2138164"/>
    <lineage>
        <taxon>Bacteria</taxon>
        <taxon>Pseudomonadati</taxon>
        <taxon>Pseudomonadota</taxon>
        <taxon>Gammaproteobacteria</taxon>
        <taxon>Candidatus Kentrum</taxon>
    </lineage>
</organism>
<evidence type="ECO:0000313" key="2">
    <source>
        <dbReference type="EMBL" id="VFK27459.1"/>
    </source>
</evidence>
<gene>
    <name evidence="2" type="ORF">BECKMB1821G_GA0114241_102810</name>
</gene>
<proteinExistence type="predicted"/>
<dbReference type="EMBL" id="CAADFO010000028">
    <property type="protein sequence ID" value="VFK27459.1"/>
    <property type="molecule type" value="Genomic_DNA"/>
</dbReference>
<protein>
    <submittedName>
        <fullName evidence="2">Uncharacterized protein</fullName>
    </submittedName>
</protein>
<evidence type="ECO:0000256" key="1">
    <source>
        <dbReference type="SAM" id="MobiDB-lite"/>
    </source>
</evidence>
<reference evidence="2" key="1">
    <citation type="submission" date="2019-02" db="EMBL/GenBank/DDBJ databases">
        <authorList>
            <person name="Gruber-Vodicka R. H."/>
            <person name="Seah K. B. B."/>
        </authorList>
    </citation>
    <scope>NUCLEOTIDE SEQUENCE</scope>
    <source>
        <strain evidence="2">BECK_BZ197</strain>
    </source>
</reference>
<feature type="region of interest" description="Disordered" evidence="1">
    <location>
        <begin position="111"/>
        <end position="130"/>
    </location>
</feature>
<accession>A0A450XDY9</accession>
<sequence>MTQIPDFTDDEIRIIQSAVNERYRKEVHLELADTECKLDPATTMLTSCPTVFWRERDANFVIIKTAMERYRCQFFGRDLDMYGTGCEEYEDVTECAMNLLQAQADHARMLSETGELAPDDASPSFVPPLS</sequence>